<organism evidence="1 2">
    <name type="scientific">Solanum bulbocastanum</name>
    <name type="common">Wild potato</name>
    <dbReference type="NCBI Taxonomy" id="147425"/>
    <lineage>
        <taxon>Eukaryota</taxon>
        <taxon>Viridiplantae</taxon>
        <taxon>Streptophyta</taxon>
        <taxon>Embryophyta</taxon>
        <taxon>Tracheophyta</taxon>
        <taxon>Spermatophyta</taxon>
        <taxon>Magnoliopsida</taxon>
        <taxon>eudicotyledons</taxon>
        <taxon>Gunneridae</taxon>
        <taxon>Pentapetalae</taxon>
        <taxon>asterids</taxon>
        <taxon>lamiids</taxon>
        <taxon>Solanales</taxon>
        <taxon>Solanaceae</taxon>
        <taxon>Solanoideae</taxon>
        <taxon>Solaneae</taxon>
        <taxon>Solanum</taxon>
    </lineage>
</organism>
<proteinExistence type="predicted"/>
<evidence type="ECO:0000313" key="1">
    <source>
        <dbReference type="EMBL" id="KAK6773658.1"/>
    </source>
</evidence>
<gene>
    <name evidence="1" type="ORF">RDI58_028896</name>
</gene>
<keyword evidence="2" id="KW-1185">Reference proteome</keyword>
<dbReference type="EMBL" id="JBANQN010000012">
    <property type="protein sequence ID" value="KAK6773658.1"/>
    <property type="molecule type" value="Genomic_DNA"/>
</dbReference>
<dbReference type="AlphaFoldDB" id="A0AAN8SQX9"/>
<dbReference type="Proteomes" id="UP001371456">
    <property type="component" value="Unassembled WGS sequence"/>
</dbReference>
<sequence>MTTLLVFIHYNSEWDGDNNFVNYSMEGVVVNTDVVFNGFIQLIAKHLNVDTSLNSLEIRYKLDETTIPNGAVDNVNTHFNINDFNTNTLDLVEYSMSARETAYFEECAIIESVAIEIPAEAHRAKLKALQLVRGDPADSYAEIPSYLHMLKQSNPGSFVSLRKTPEGHFLYAFAALNSSIKG</sequence>
<comment type="caution">
    <text evidence="1">The sequence shown here is derived from an EMBL/GenBank/DDBJ whole genome shotgun (WGS) entry which is preliminary data.</text>
</comment>
<accession>A0AAN8SQX9</accession>
<evidence type="ECO:0000313" key="2">
    <source>
        <dbReference type="Proteomes" id="UP001371456"/>
    </source>
</evidence>
<reference evidence="1 2" key="1">
    <citation type="submission" date="2024-02" db="EMBL/GenBank/DDBJ databases">
        <title>de novo genome assembly of Solanum bulbocastanum strain 11H21.</title>
        <authorList>
            <person name="Hosaka A.J."/>
        </authorList>
    </citation>
    <scope>NUCLEOTIDE SEQUENCE [LARGE SCALE GENOMIC DNA]</scope>
    <source>
        <tissue evidence="1">Young leaves</tissue>
    </source>
</reference>
<name>A0AAN8SQX9_SOLBU</name>
<protein>
    <submittedName>
        <fullName evidence="1">Uncharacterized protein</fullName>
    </submittedName>
</protein>